<protein>
    <recommendedName>
        <fullName evidence="5">Outer membrane protein beta-barrel domain protein</fullName>
    </recommendedName>
</protein>
<evidence type="ECO:0000256" key="1">
    <source>
        <dbReference type="SAM" id="MobiDB-lite"/>
    </source>
</evidence>
<evidence type="ECO:0000256" key="2">
    <source>
        <dbReference type="SAM" id="Phobius"/>
    </source>
</evidence>
<dbReference type="RefSeq" id="WP_021589854.1">
    <property type="nucleotide sequence ID" value="NZ_AWEY01000029.1"/>
</dbReference>
<keyword evidence="2" id="KW-0472">Membrane</keyword>
<dbReference type="PATRIC" id="fig|1115809.3.peg.1546"/>
<dbReference type="EMBL" id="AWEY01000029">
    <property type="protein sequence ID" value="ERK39038.1"/>
    <property type="molecule type" value="Genomic_DNA"/>
</dbReference>
<sequence length="405" mass="44044">MKQTDWTDRLRKRMERQEEPVGDELWAGIEQALDDRSAAVAARRLALRRWVAAAAVVVAVAGGGILWLSRHKELTDRPMAAEQTLLQRRDAIRQSMSLVPSESAGTPAVVARNEASRHGQVAPSTSLSSSMEAVTKPDCSEPTVPPVADEPTATPRPSQPKPAPDMLPQPAEPMDGHLPRRASASSVGLRLHATNGLLAYTRHDRVEMAPERQNEYHAAKANRLPSRAAGTGDEAPAYLVGYGEKARHDLPVSVGLTVDVPLGGGWSLTTGVVYTRLNATFTQQMRGLTIESRQQLDDVGLPLQLSHSLWHSRRLAVYATGGGQVDFNVRARMRTEGSRQPMKRDRPQLSAVVGVGAVWRLTPAVGLYAEPSVRYSPDNGSGVSTYFKEKPFSPALQLGLKIQTK</sequence>
<organism evidence="3 4">
    <name type="scientific">Segatella baroniae F0067</name>
    <dbReference type="NCBI Taxonomy" id="1115809"/>
    <lineage>
        <taxon>Bacteria</taxon>
        <taxon>Pseudomonadati</taxon>
        <taxon>Bacteroidota</taxon>
        <taxon>Bacteroidia</taxon>
        <taxon>Bacteroidales</taxon>
        <taxon>Prevotellaceae</taxon>
        <taxon>Segatella</taxon>
    </lineage>
</organism>
<feature type="compositionally biased region" description="Pro residues" evidence="1">
    <location>
        <begin position="157"/>
        <end position="171"/>
    </location>
</feature>
<keyword evidence="4" id="KW-1185">Reference proteome</keyword>
<feature type="region of interest" description="Disordered" evidence="1">
    <location>
        <begin position="98"/>
        <end position="187"/>
    </location>
</feature>
<feature type="compositionally biased region" description="Polar residues" evidence="1">
    <location>
        <begin position="122"/>
        <end position="132"/>
    </location>
</feature>
<evidence type="ECO:0008006" key="5">
    <source>
        <dbReference type="Google" id="ProtNLM"/>
    </source>
</evidence>
<evidence type="ECO:0000313" key="4">
    <source>
        <dbReference type="Proteomes" id="UP000016648"/>
    </source>
</evidence>
<proteinExistence type="predicted"/>
<accession>U2QCL1</accession>
<comment type="caution">
    <text evidence="3">The sequence shown here is derived from an EMBL/GenBank/DDBJ whole genome shotgun (WGS) entry which is preliminary data.</text>
</comment>
<dbReference type="AlphaFoldDB" id="U2QCL1"/>
<keyword evidence="2" id="KW-0812">Transmembrane</keyword>
<evidence type="ECO:0000313" key="3">
    <source>
        <dbReference type="EMBL" id="ERK39038.1"/>
    </source>
</evidence>
<feature type="transmembrane region" description="Helical" evidence="2">
    <location>
        <begin position="50"/>
        <end position="69"/>
    </location>
</feature>
<name>U2QCL1_9BACT</name>
<gene>
    <name evidence="3" type="ORF">HMPREF9135_1168</name>
</gene>
<dbReference type="Proteomes" id="UP000016648">
    <property type="component" value="Unassembled WGS sequence"/>
</dbReference>
<keyword evidence="2" id="KW-1133">Transmembrane helix</keyword>
<reference evidence="3 4" key="1">
    <citation type="submission" date="2013-08" db="EMBL/GenBank/DDBJ databases">
        <authorList>
            <person name="Durkin A.S."/>
            <person name="Haft D.R."/>
            <person name="McCorrison J."/>
            <person name="Torralba M."/>
            <person name="Gillis M."/>
            <person name="Haft D.H."/>
            <person name="Methe B."/>
            <person name="Sutton G."/>
            <person name="Nelson K.E."/>
        </authorList>
    </citation>
    <scope>NUCLEOTIDE SEQUENCE [LARGE SCALE GENOMIC DNA]</scope>
    <source>
        <strain evidence="3 4">F0067</strain>
    </source>
</reference>